<name>A0A9X2EAA6_9NOCA</name>
<reference evidence="1" key="1">
    <citation type="submission" date="2022-06" db="EMBL/GenBank/DDBJ databases">
        <title>Novel species in genus nocardia.</title>
        <authorList>
            <person name="Li F."/>
        </authorList>
    </citation>
    <scope>NUCLEOTIDE SEQUENCE</scope>
    <source>
        <strain evidence="1">CDC141</strain>
    </source>
</reference>
<comment type="caution">
    <text evidence="1">The sequence shown here is derived from an EMBL/GenBank/DDBJ whole genome shotgun (WGS) entry which is preliminary data.</text>
</comment>
<dbReference type="EMBL" id="JAMRXG010000010">
    <property type="protein sequence ID" value="MCM6776525.1"/>
    <property type="molecule type" value="Genomic_DNA"/>
</dbReference>
<organism evidence="1 2">
    <name type="scientific">Nocardia pulmonis</name>
    <dbReference type="NCBI Taxonomy" id="2951408"/>
    <lineage>
        <taxon>Bacteria</taxon>
        <taxon>Bacillati</taxon>
        <taxon>Actinomycetota</taxon>
        <taxon>Actinomycetes</taxon>
        <taxon>Mycobacteriales</taxon>
        <taxon>Nocardiaceae</taxon>
        <taxon>Nocardia</taxon>
    </lineage>
</organism>
<proteinExistence type="predicted"/>
<sequence>MPAFPTPEPIVLTVDVLAGNVTVIASDRTDTIVDVRPADESRRADVRAAQRTLVEFSAGTLTVRTPKGWRTHAPFGGNPSIEVVVEVPTGSPLAATVGVGRLFGSGELGRCDLRMSLGDIVIEHPGDSVTAKTAQGDIRIGDAARGVLRLETSTGELEVGIRPGSAARVETTTQHGTAHNRLAPADLPTEDTDVVQVFARNAFGNIVIRHAAA</sequence>
<evidence type="ECO:0000313" key="1">
    <source>
        <dbReference type="EMBL" id="MCM6776525.1"/>
    </source>
</evidence>
<accession>A0A9X2EAA6</accession>
<protein>
    <recommendedName>
        <fullName evidence="3">Adhesin domain-containing protein</fullName>
    </recommendedName>
</protein>
<evidence type="ECO:0008006" key="3">
    <source>
        <dbReference type="Google" id="ProtNLM"/>
    </source>
</evidence>
<dbReference type="AlphaFoldDB" id="A0A9X2EAA6"/>
<dbReference type="RefSeq" id="WP_251914812.1">
    <property type="nucleotide sequence ID" value="NZ_JAMRXG010000010.1"/>
</dbReference>
<dbReference type="Proteomes" id="UP001139157">
    <property type="component" value="Unassembled WGS sequence"/>
</dbReference>
<keyword evidence="2" id="KW-1185">Reference proteome</keyword>
<gene>
    <name evidence="1" type="ORF">NDR86_23850</name>
</gene>
<evidence type="ECO:0000313" key="2">
    <source>
        <dbReference type="Proteomes" id="UP001139157"/>
    </source>
</evidence>